<dbReference type="Proteomes" id="UP000029981">
    <property type="component" value="Chromosome 1"/>
</dbReference>
<reference evidence="1 2" key="1">
    <citation type="journal article" date="2009" name="Nat. Genet.">
        <title>The genome of the cucumber, Cucumis sativus L.</title>
        <authorList>
            <person name="Huang S."/>
            <person name="Li R."/>
            <person name="Zhang Z."/>
            <person name="Li L."/>
            <person name="Gu X."/>
            <person name="Fan W."/>
            <person name="Lucas W.J."/>
            <person name="Wang X."/>
            <person name="Xie B."/>
            <person name="Ni P."/>
            <person name="Ren Y."/>
            <person name="Zhu H."/>
            <person name="Li J."/>
            <person name="Lin K."/>
            <person name="Jin W."/>
            <person name="Fei Z."/>
            <person name="Li G."/>
            <person name="Staub J."/>
            <person name="Kilian A."/>
            <person name="van der Vossen E.A."/>
            <person name="Wu Y."/>
            <person name="Guo J."/>
            <person name="He J."/>
            <person name="Jia Z."/>
            <person name="Ren Y."/>
            <person name="Tian G."/>
            <person name="Lu Y."/>
            <person name="Ruan J."/>
            <person name="Qian W."/>
            <person name="Wang M."/>
            <person name="Huang Q."/>
            <person name="Li B."/>
            <person name="Xuan Z."/>
            <person name="Cao J."/>
            <person name="Asan"/>
            <person name="Wu Z."/>
            <person name="Zhang J."/>
            <person name="Cai Q."/>
            <person name="Bai Y."/>
            <person name="Zhao B."/>
            <person name="Han Y."/>
            <person name="Li Y."/>
            <person name="Li X."/>
            <person name="Wang S."/>
            <person name="Shi Q."/>
            <person name="Liu S."/>
            <person name="Cho W.K."/>
            <person name="Kim J.Y."/>
            <person name="Xu Y."/>
            <person name="Heller-Uszynska K."/>
            <person name="Miao H."/>
            <person name="Cheng Z."/>
            <person name="Zhang S."/>
            <person name="Wu J."/>
            <person name="Yang Y."/>
            <person name="Kang H."/>
            <person name="Li M."/>
            <person name="Liang H."/>
            <person name="Ren X."/>
            <person name="Shi Z."/>
            <person name="Wen M."/>
            <person name="Jian M."/>
            <person name="Yang H."/>
            <person name="Zhang G."/>
            <person name="Yang Z."/>
            <person name="Chen R."/>
            <person name="Liu S."/>
            <person name="Li J."/>
            <person name="Ma L."/>
            <person name="Liu H."/>
            <person name="Zhou Y."/>
            <person name="Zhao J."/>
            <person name="Fang X."/>
            <person name="Li G."/>
            <person name="Fang L."/>
            <person name="Li Y."/>
            <person name="Liu D."/>
            <person name="Zheng H."/>
            <person name="Zhang Y."/>
            <person name="Qin N."/>
            <person name="Li Z."/>
            <person name="Yang G."/>
            <person name="Yang S."/>
            <person name="Bolund L."/>
            <person name="Kristiansen K."/>
            <person name="Zheng H."/>
            <person name="Li S."/>
            <person name="Zhang X."/>
            <person name="Yang H."/>
            <person name="Wang J."/>
            <person name="Sun R."/>
            <person name="Zhang B."/>
            <person name="Jiang S."/>
            <person name="Wang J."/>
            <person name="Du Y."/>
            <person name="Li S."/>
        </authorList>
    </citation>
    <scope>NUCLEOTIDE SEQUENCE [LARGE SCALE GENOMIC DNA]</scope>
    <source>
        <strain evidence="2">cv. 9930</strain>
    </source>
</reference>
<reference evidence="1 2" key="4">
    <citation type="journal article" date="2011" name="BMC Genomics">
        <title>RNA-Seq improves annotation of protein-coding genes in the cucumber genome.</title>
        <authorList>
            <person name="Li Z."/>
            <person name="Zhang Z."/>
            <person name="Yan P."/>
            <person name="Huang S."/>
            <person name="Fei Z."/>
            <person name="Lin K."/>
        </authorList>
    </citation>
    <scope>NUCLEOTIDE SEQUENCE [LARGE SCALE GENOMIC DNA]</scope>
    <source>
        <strain evidence="2">cv. 9930</strain>
    </source>
</reference>
<keyword evidence="2" id="KW-1185">Reference proteome</keyword>
<sequence>MPDGYVVWRPREPPRASRVRQQGRLCHDIALMKGFVRMFEVCFAANECPRHLRIVDKVENNCH</sequence>
<dbReference type="Gramene" id="KGN65074">
    <property type="protein sequence ID" value="KGN65074"/>
    <property type="gene ID" value="Csa_1G193700"/>
</dbReference>
<protein>
    <submittedName>
        <fullName evidence="1">Uncharacterized protein</fullName>
    </submittedName>
</protein>
<dbReference type="AlphaFoldDB" id="A0A0A0LVU7"/>
<organism evidence="1 2">
    <name type="scientific">Cucumis sativus</name>
    <name type="common">Cucumber</name>
    <dbReference type="NCBI Taxonomy" id="3659"/>
    <lineage>
        <taxon>Eukaryota</taxon>
        <taxon>Viridiplantae</taxon>
        <taxon>Streptophyta</taxon>
        <taxon>Embryophyta</taxon>
        <taxon>Tracheophyta</taxon>
        <taxon>Spermatophyta</taxon>
        <taxon>Magnoliopsida</taxon>
        <taxon>eudicotyledons</taxon>
        <taxon>Gunneridae</taxon>
        <taxon>Pentapetalae</taxon>
        <taxon>rosids</taxon>
        <taxon>fabids</taxon>
        <taxon>Cucurbitales</taxon>
        <taxon>Cucurbitaceae</taxon>
        <taxon>Benincaseae</taxon>
        <taxon>Cucumis</taxon>
    </lineage>
</organism>
<name>A0A0A0LVU7_CUCSA</name>
<reference evidence="1 2" key="3">
    <citation type="journal article" date="2010" name="BMC Genomics">
        <title>Transcriptome sequencing and comparative analysis of cucumber flowers with different sex types.</title>
        <authorList>
            <person name="Guo S."/>
            <person name="Zheng Y."/>
            <person name="Joung J.G."/>
            <person name="Liu S."/>
            <person name="Zhang Z."/>
            <person name="Crasta O.R."/>
            <person name="Sobral B.W."/>
            <person name="Xu Y."/>
            <person name="Huang S."/>
            <person name="Fei Z."/>
        </authorList>
    </citation>
    <scope>NUCLEOTIDE SEQUENCE [LARGE SCALE GENOMIC DNA]</scope>
    <source>
        <strain evidence="2">cv. 9930</strain>
    </source>
</reference>
<accession>A0A0A0LVU7</accession>
<evidence type="ECO:0000313" key="1">
    <source>
        <dbReference type="EMBL" id="KGN65074.1"/>
    </source>
</evidence>
<gene>
    <name evidence="1" type="ORF">Csa_1G193700</name>
</gene>
<reference evidence="1 2" key="2">
    <citation type="journal article" date="2009" name="PLoS ONE">
        <title>An integrated genetic and cytogenetic map of the cucumber genome.</title>
        <authorList>
            <person name="Ren Y."/>
            <person name="Zhang Z."/>
            <person name="Liu J."/>
            <person name="Staub J.E."/>
            <person name="Han Y."/>
            <person name="Cheng Z."/>
            <person name="Li X."/>
            <person name="Lu J."/>
            <person name="Miao H."/>
            <person name="Kang H."/>
            <person name="Xie B."/>
            <person name="Gu X."/>
            <person name="Wang X."/>
            <person name="Du Y."/>
            <person name="Jin W."/>
            <person name="Huang S."/>
        </authorList>
    </citation>
    <scope>NUCLEOTIDE SEQUENCE [LARGE SCALE GENOMIC DNA]</scope>
    <source>
        <strain evidence="2">cv. 9930</strain>
    </source>
</reference>
<dbReference type="EMBL" id="CM002922">
    <property type="protein sequence ID" value="KGN65074.1"/>
    <property type="molecule type" value="Genomic_DNA"/>
</dbReference>
<proteinExistence type="predicted"/>
<evidence type="ECO:0000313" key="2">
    <source>
        <dbReference type="Proteomes" id="UP000029981"/>
    </source>
</evidence>